<protein>
    <recommendedName>
        <fullName evidence="1">Cytochrome C Planctomycete-type domain-containing protein</fullName>
    </recommendedName>
</protein>
<organism evidence="2">
    <name type="scientific">marine metagenome</name>
    <dbReference type="NCBI Taxonomy" id="408172"/>
    <lineage>
        <taxon>unclassified sequences</taxon>
        <taxon>metagenomes</taxon>
        <taxon>ecological metagenomes</taxon>
    </lineage>
</organism>
<dbReference type="EMBL" id="UINC01022361">
    <property type="protein sequence ID" value="SVA91810.1"/>
    <property type="molecule type" value="Genomic_DNA"/>
</dbReference>
<feature type="domain" description="Cytochrome C Planctomycete-type" evidence="1">
    <location>
        <begin position="35"/>
        <end position="79"/>
    </location>
</feature>
<dbReference type="InterPro" id="IPR011429">
    <property type="entry name" value="Cyt_c_Planctomycete-type"/>
</dbReference>
<gene>
    <name evidence="2" type="ORF">METZ01_LOCUS144664</name>
</gene>
<evidence type="ECO:0000313" key="2">
    <source>
        <dbReference type="EMBL" id="SVA91810.1"/>
    </source>
</evidence>
<proteinExistence type="predicted"/>
<dbReference type="Pfam" id="PF07635">
    <property type="entry name" value="PSCyt1"/>
    <property type="match status" value="1"/>
</dbReference>
<dbReference type="AlphaFoldDB" id="A0A381ZRE1"/>
<sequence>MNRFLMFLAAGALAVQAAPSPSFKRDALPFLEQYCFDCHDAETKKGELVLDELTEVTPENFGVWKSVWEQVALKEMPPKKKKNQPDAKERLRLSSWIVDGLEQAMKEKGGFNTHLLPAKGNHLDHDLLFGELPKDLEPASTPARIWRIHPQEHLVRLNELINKEPEYNPKAPGLRTRGDHISWNNQGEVKVYYGLDRIKGQVGGSAAYAAAITGFSPILNTTGHHGLRSYPILYSVNGAQASQIARHAEDIVRFMAYGPKIEPYQFSGKLPEKYKDVDIRGTVESLFYKEEVMRPLTPVYDLVQEENPPEEKLRA</sequence>
<feature type="non-terminal residue" evidence="2">
    <location>
        <position position="315"/>
    </location>
</feature>
<evidence type="ECO:0000259" key="1">
    <source>
        <dbReference type="Pfam" id="PF07635"/>
    </source>
</evidence>
<name>A0A381ZRE1_9ZZZZ</name>
<accession>A0A381ZRE1</accession>
<reference evidence="2" key="1">
    <citation type="submission" date="2018-05" db="EMBL/GenBank/DDBJ databases">
        <authorList>
            <person name="Lanie J.A."/>
            <person name="Ng W.-L."/>
            <person name="Kazmierczak K.M."/>
            <person name="Andrzejewski T.M."/>
            <person name="Davidsen T.M."/>
            <person name="Wayne K.J."/>
            <person name="Tettelin H."/>
            <person name="Glass J.I."/>
            <person name="Rusch D."/>
            <person name="Podicherti R."/>
            <person name="Tsui H.-C.T."/>
            <person name="Winkler M.E."/>
        </authorList>
    </citation>
    <scope>NUCLEOTIDE SEQUENCE</scope>
</reference>